<comment type="subcellular location">
    <subcellularLocation>
        <location evidence="1">Cell membrane</location>
        <topology evidence="1">Multi-pass membrane protein</topology>
    </subcellularLocation>
</comment>
<dbReference type="CDD" id="cd06582">
    <property type="entry name" value="TM_PBP1_LivH_like"/>
    <property type="match status" value="1"/>
</dbReference>
<dbReference type="Proteomes" id="UP000483004">
    <property type="component" value="Unassembled WGS sequence"/>
</dbReference>
<dbReference type="Pfam" id="PF02653">
    <property type="entry name" value="BPD_transp_2"/>
    <property type="match status" value="1"/>
</dbReference>
<sequence length="295" mass="30361">MSQFLQATVYGLLQGGLFALIAVGFSLVWGVMNVINLAHGAFVLVGAYLAFELNRRLGLDPFAAMVPVAAALFAAGYLVQRGLINLVVKAPIFITLLLTFGLNLLLVNGLILLYSGDYRSVTTGYAADGFALMAGVRVPVGRLLAAAVALLLTLALVAVMRRTRTGLAILATGMDRGAAQLMGIRARHVYALTFGLAAAMAGAAGAAVSAVGTFSPADAGRFTLFSFVAAVLGGLGNMYGALIGGMVLGLVEAWGGQLLPGTLVNAVAFAVLVIVLAVRPQGIAGRAFYSSRVEV</sequence>
<organism evidence="10 11">
    <name type="scientific">Actinomadura montaniterrae</name>
    <dbReference type="NCBI Taxonomy" id="1803903"/>
    <lineage>
        <taxon>Bacteria</taxon>
        <taxon>Bacillati</taxon>
        <taxon>Actinomycetota</taxon>
        <taxon>Actinomycetes</taxon>
        <taxon>Streptosporangiales</taxon>
        <taxon>Thermomonosporaceae</taxon>
        <taxon>Actinomadura</taxon>
    </lineage>
</organism>
<evidence type="ECO:0000256" key="7">
    <source>
        <dbReference type="ARBA" id="ARBA00023136"/>
    </source>
</evidence>
<dbReference type="EMBL" id="WBMR01000247">
    <property type="protein sequence ID" value="KAB2363229.1"/>
    <property type="molecule type" value="Genomic_DNA"/>
</dbReference>
<reference evidence="10 11" key="1">
    <citation type="submission" date="2019-09" db="EMBL/GenBank/DDBJ databases">
        <title>Actinomadura physcomitrii sp. nov., a novel actinomycete isolated from moss [Physcomitrium sphaericum (Ludw) Fuernr].</title>
        <authorList>
            <person name="Liu C."/>
            <person name="Zhuang X."/>
        </authorList>
    </citation>
    <scope>NUCLEOTIDE SEQUENCE [LARGE SCALE GENOMIC DNA]</scope>
    <source>
        <strain evidence="10 11">CYP1-1B</strain>
    </source>
</reference>
<gene>
    <name evidence="10" type="ORF">F9B16_43350</name>
</gene>
<feature type="transmembrane region" description="Helical" evidence="9">
    <location>
        <begin position="7"/>
        <end position="28"/>
    </location>
</feature>
<evidence type="ECO:0000256" key="1">
    <source>
        <dbReference type="ARBA" id="ARBA00004651"/>
    </source>
</evidence>
<keyword evidence="5" id="KW-0029">Amino-acid transport</keyword>
<dbReference type="PANTHER" id="PTHR11795">
    <property type="entry name" value="BRANCHED-CHAIN AMINO ACID TRANSPORT SYSTEM PERMEASE PROTEIN LIVH"/>
    <property type="match status" value="1"/>
</dbReference>
<protein>
    <submittedName>
        <fullName evidence="10">Branched-chain amino acid ABC transporter permease</fullName>
    </submittedName>
</protein>
<feature type="transmembrane region" description="Helical" evidence="9">
    <location>
        <begin position="224"/>
        <end position="251"/>
    </location>
</feature>
<feature type="transmembrane region" description="Helical" evidence="9">
    <location>
        <begin position="34"/>
        <end position="51"/>
    </location>
</feature>
<evidence type="ECO:0000256" key="5">
    <source>
        <dbReference type="ARBA" id="ARBA00022970"/>
    </source>
</evidence>
<comment type="caution">
    <text evidence="10">The sequence shown here is derived from an EMBL/GenBank/DDBJ whole genome shotgun (WGS) entry which is preliminary data.</text>
</comment>
<dbReference type="PANTHER" id="PTHR11795:SF445">
    <property type="entry name" value="AMINO ACID ABC TRANSPORTER PERMEASE PROTEIN"/>
    <property type="match status" value="1"/>
</dbReference>
<dbReference type="RefSeq" id="WP_151546094.1">
    <property type="nucleotide sequence ID" value="NZ_WBMR01000247.1"/>
</dbReference>
<evidence type="ECO:0000256" key="2">
    <source>
        <dbReference type="ARBA" id="ARBA00022448"/>
    </source>
</evidence>
<evidence type="ECO:0000313" key="10">
    <source>
        <dbReference type="EMBL" id="KAB2363229.1"/>
    </source>
</evidence>
<dbReference type="InterPro" id="IPR001851">
    <property type="entry name" value="ABC_transp_permease"/>
</dbReference>
<evidence type="ECO:0000256" key="4">
    <source>
        <dbReference type="ARBA" id="ARBA00022692"/>
    </source>
</evidence>
<keyword evidence="11" id="KW-1185">Reference proteome</keyword>
<keyword evidence="2" id="KW-0813">Transport</keyword>
<proteinExistence type="inferred from homology"/>
<keyword evidence="7 9" id="KW-0472">Membrane</keyword>
<evidence type="ECO:0000256" key="8">
    <source>
        <dbReference type="ARBA" id="ARBA00037998"/>
    </source>
</evidence>
<feature type="transmembrane region" description="Helical" evidence="9">
    <location>
        <begin position="92"/>
        <end position="114"/>
    </location>
</feature>
<evidence type="ECO:0000256" key="3">
    <source>
        <dbReference type="ARBA" id="ARBA00022475"/>
    </source>
</evidence>
<dbReference type="InterPro" id="IPR052157">
    <property type="entry name" value="BCAA_transport_permease"/>
</dbReference>
<comment type="similarity">
    <text evidence="8">Belongs to the binding-protein-dependent transport system permease family. LivHM subfamily.</text>
</comment>
<feature type="transmembrane region" description="Helical" evidence="9">
    <location>
        <begin position="257"/>
        <end position="278"/>
    </location>
</feature>
<feature type="transmembrane region" description="Helical" evidence="9">
    <location>
        <begin position="63"/>
        <end position="80"/>
    </location>
</feature>
<evidence type="ECO:0000256" key="6">
    <source>
        <dbReference type="ARBA" id="ARBA00022989"/>
    </source>
</evidence>
<feature type="transmembrane region" description="Helical" evidence="9">
    <location>
        <begin position="143"/>
        <end position="160"/>
    </location>
</feature>
<keyword evidence="6 9" id="KW-1133">Transmembrane helix</keyword>
<dbReference type="AlphaFoldDB" id="A0A6L3VIX7"/>
<dbReference type="GO" id="GO:0005886">
    <property type="term" value="C:plasma membrane"/>
    <property type="evidence" value="ECO:0007669"/>
    <property type="project" value="UniProtKB-SubCell"/>
</dbReference>
<evidence type="ECO:0000313" key="11">
    <source>
        <dbReference type="Proteomes" id="UP000483004"/>
    </source>
</evidence>
<accession>A0A6L3VIX7</accession>
<dbReference type="OrthoDB" id="9807115at2"/>
<feature type="transmembrane region" description="Helical" evidence="9">
    <location>
        <begin position="189"/>
        <end position="212"/>
    </location>
</feature>
<name>A0A6L3VIX7_9ACTN</name>
<dbReference type="GO" id="GO:0022857">
    <property type="term" value="F:transmembrane transporter activity"/>
    <property type="evidence" value="ECO:0007669"/>
    <property type="project" value="InterPro"/>
</dbReference>
<evidence type="ECO:0000256" key="9">
    <source>
        <dbReference type="SAM" id="Phobius"/>
    </source>
</evidence>
<dbReference type="GO" id="GO:0006865">
    <property type="term" value="P:amino acid transport"/>
    <property type="evidence" value="ECO:0007669"/>
    <property type="project" value="UniProtKB-KW"/>
</dbReference>
<keyword evidence="3" id="KW-1003">Cell membrane</keyword>
<keyword evidence="4 9" id="KW-0812">Transmembrane</keyword>